<reference evidence="2 3" key="1">
    <citation type="submission" date="2019-02" db="EMBL/GenBank/DDBJ databases">
        <title>Genome sequencing of the rare red list fungi Dentipellis fragilis.</title>
        <authorList>
            <person name="Buettner E."/>
            <person name="Kellner H."/>
        </authorList>
    </citation>
    <scope>NUCLEOTIDE SEQUENCE [LARGE SCALE GENOMIC DNA]</scope>
    <source>
        <strain evidence="2 3">DSM 105465</strain>
    </source>
</reference>
<gene>
    <name evidence="2" type="ORF">EVG20_g8515</name>
</gene>
<accession>A0A4Y9Y7W7</accession>
<feature type="region of interest" description="Disordered" evidence="1">
    <location>
        <begin position="225"/>
        <end position="244"/>
    </location>
</feature>
<dbReference type="Proteomes" id="UP000298327">
    <property type="component" value="Unassembled WGS sequence"/>
</dbReference>
<evidence type="ECO:0000313" key="2">
    <source>
        <dbReference type="EMBL" id="TFY57521.1"/>
    </source>
</evidence>
<keyword evidence="3" id="KW-1185">Reference proteome</keyword>
<evidence type="ECO:0000313" key="3">
    <source>
        <dbReference type="Proteomes" id="UP000298327"/>
    </source>
</evidence>
<name>A0A4Y9Y7W7_9AGAM</name>
<evidence type="ECO:0000256" key="1">
    <source>
        <dbReference type="SAM" id="MobiDB-lite"/>
    </source>
</evidence>
<organism evidence="2 3">
    <name type="scientific">Dentipellis fragilis</name>
    <dbReference type="NCBI Taxonomy" id="205917"/>
    <lineage>
        <taxon>Eukaryota</taxon>
        <taxon>Fungi</taxon>
        <taxon>Dikarya</taxon>
        <taxon>Basidiomycota</taxon>
        <taxon>Agaricomycotina</taxon>
        <taxon>Agaricomycetes</taxon>
        <taxon>Russulales</taxon>
        <taxon>Hericiaceae</taxon>
        <taxon>Dentipellis</taxon>
    </lineage>
</organism>
<sequence length="444" mass="50611">MTEEDGVSASGQVIPDILKTWTPQIPFLNVKRRTYSQVVNEAANQDEIEHSASSRGYDTLYALMHKPSGAYSRPLTHAHISAHQNQAALARLQSLDVQGAGLDEALLRPYCQRTALSHAKMKTAEKEEAPAAWRWDSATRVGMESEDSKCDLWRPGINPHSPPSTLLGPHILHILDKRELEDDEGRLEEVELVTRNRASTPSKNVADREFHGLLHAALSSSLWTPWSQSSDPRENGQPRAPWSALSPSRTDIVHITTARPEIEKRARALRRRATDCGRLVLWLTFWRRDCWVGSWRMRFARQDRKVYRPLSGSHSFLAHHRLAKKAMPHLLPMLAMKEMKGCRWHLRSAEQQPKPPSLRKVVDGSKIRLSRYRCDFPIRKYVATIATPLGWMAEPSRSGKVQTYFVMHQRVHEHLIHLSPNHTSSAFFDAVVVTSTREPRLNFL</sequence>
<protein>
    <submittedName>
        <fullName evidence="2">Uncharacterized protein</fullName>
    </submittedName>
</protein>
<dbReference type="AlphaFoldDB" id="A0A4Y9Y7W7"/>
<proteinExistence type="predicted"/>
<dbReference type="EMBL" id="SEOQ01000744">
    <property type="protein sequence ID" value="TFY57521.1"/>
    <property type="molecule type" value="Genomic_DNA"/>
</dbReference>
<comment type="caution">
    <text evidence="2">The sequence shown here is derived from an EMBL/GenBank/DDBJ whole genome shotgun (WGS) entry which is preliminary data.</text>
</comment>